<dbReference type="AlphaFoldDB" id="X1GCJ3"/>
<gene>
    <name evidence="1" type="ORF">S03H2_06327</name>
</gene>
<feature type="non-terminal residue" evidence="1">
    <location>
        <position position="1"/>
    </location>
</feature>
<proteinExistence type="predicted"/>
<sequence>NDKFDMNFEVIDLIEIIDKLDFEITDTKH</sequence>
<evidence type="ECO:0000313" key="1">
    <source>
        <dbReference type="EMBL" id="GAH30768.1"/>
    </source>
</evidence>
<organism evidence="1">
    <name type="scientific">marine sediment metagenome</name>
    <dbReference type="NCBI Taxonomy" id="412755"/>
    <lineage>
        <taxon>unclassified sequences</taxon>
        <taxon>metagenomes</taxon>
        <taxon>ecological metagenomes</taxon>
    </lineage>
</organism>
<dbReference type="EMBL" id="BARU01002751">
    <property type="protein sequence ID" value="GAH30768.1"/>
    <property type="molecule type" value="Genomic_DNA"/>
</dbReference>
<protein>
    <submittedName>
        <fullName evidence="1">Uncharacterized protein</fullName>
    </submittedName>
</protein>
<accession>X1GCJ3</accession>
<name>X1GCJ3_9ZZZZ</name>
<reference evidence="1" key="1">
    <citation type="journal article" date="2014" name="Front. Microbiol.">
        <title>High frequency of phylogenetically diverse reductive dehalogenase-homologous genes in deep subseafloor sedimentary metagenomes.</title>
        <authorList>
            <person name="Kawai M."/>
            <person name="Futagami T."/>
            <person name="Toyoda A."/>
            <person name="Takaki Y."/>
            <person name="Nishi S."/>
            <person name="Hori S."/>
            <person name="Arai W."/>
            <person name="Tsubouchi T."/>
            <person name="Morono Y."/>
            <person name="Uchiyama I."/>
            <person name="Ito T."/>
            <person name="Fujiyama A."/>
            <person name="Inagaki F."/>
            <person name="Takami H."/>
        </authorList>
    </citation>
    <scope>NUCLEOTIDE SEQUENCE</scope>
    <source>
        <strain evidence="1">Expedition CK06-06</strain>
    </source>
</reference>
<comment type="caution">
    <text evidence="1">The sequence shown here is derived from an EMBL/GenBank/DDBJ whole genome shotgun (WGS) entry which is preliminary data.</text>
</comment>